<protein>
    <submittedName>
        <fullName evidence="3">Stage III sporulation protein AF</fullName>
    </submittedName>
</protein>
<keyword evidence="2" id="KW-1133">Transmembrane helix</keyword>
<feature type="coiled-coil region" evidence="1">
    <location>
        <begin position="170"/>
        <end position="197"/>
    </location>
</feature>
<dbReference type="EMBL" id="JAFBER010000019">
    <property type="protein sequence ID" value="MBM7646327.1"/>
    <property type="molecule type" value="Genomic_DNA"/>
</dbReference>
<feature type="transmembrane region" description="Helical" evidence="2">
    <location>
        <begin position="37"/>
        <end position="54"/>
    </location>
</feature>
<dbReference type="InterPro" id="IPR014245">
    <property type="entry name" value="Spore_III_AF"/>
</dbReference>
<dbReference type="NCBIfam" id="TIGR02896">
    <property type="entry name" value="spore_III_AF"/>
    <property type="match status" value="1"/>
</dbReference>
<keyword evidence="4" id="KW-1185">Reference proteome</keyword>
<dbReference type="RefSeq" id="WP_338056096.1">
    <property type="nucleotide sequence ID" value="NZ_JAFBER010000019.1"/>
</dbReference>
<sequence>MSFISNWLTQIILIIMFAIILELLLPNDNFQKYVKMVVGLIIIIALLNPIMKLLNVDVDHIIASISQAGHRQDPLKNSIKMKKSEIEQTQAAYIHKQVAVQMKNYAKGALVDRYGLTIKDLKLKLDEKTNLNQNNNLDQNNIPIQHVDVVVGQANKQQQNQDSKSQIKPIREINVTIDQTQKEHQQITARESQKEKKVTAFLASKWGINPSKITVHMEGGDG</sequence>
<keyword evidence="2" id="KW-0472">Membrane</keyword>
<name>A0ABS2Q4A9_9BACL</name>
<evidence type="ECO:0000256" key="2">
    <source>
        <dbReference type="SAM" id="Phobius"/>
    </source>
</evidence>
<proteinExistence type="predicted"/>
<gene>
    <name evidence="3" type="ORF">JOD45_002555</name>
</gene>
<reference evidence="3 4" key="1">
    <citation type="submission" date="2021-01" db="EMBL/GenBank/DDBJ databases">
        <title>Genomic Encyclopedia of Type Strains, Phase IV (KMG-IV): sequencing the most valuable type-strain genomes for metagenomic binning, comparative biology and taxonomic classification.</title>
        <authorList>
            <person name="Goeker M."/>
        </authorList>
    </citation>
    <scope>NUCLEOTIDE SEQUENCE [LARGE SCALE GENOMIC DNA]</scope>
    <source>
        <strain evidence="3 4">DSM 28236</strain>
    </source>
</reference>
<keyword evidence="2" id="KW-0812">Transmembrane</keyword>
<evidence type="ECO:0000313" key="3">
    <source>
        <dbReference type="EMBL" id="MBM7646327.1"/>
    </source>
</evidence>
<keyword evidence="1" id="KW-0175">Coiled coil</keyword>
<dbReference type="Proteomes" id="UP000808914">
    <property type="component" value="Unassembled WGS sequence"/>
</dbReference>
<evidence type="ECO:0000313" key="4">
    <source>
        <dbReference type="Proteomes" id="UP000808914"/>
    </source>
</evidence>
<feature type="transmembrane region" description="Helical" evidence="2">
    <location>
        <begin position="6"/>
        <end position="25"/>
    </location>
</feature>
<dbReference type="Pfam" id="PF09581">
    <property type="entry name" value="Spore_III_AF"/>
    <property type="match status" value="1"/>
</dbReference>
<comment type="caution">
    <text evidence="3">The sequence shown here is derived from an EMBL/GenBank/DDBJ whole genome shotgun (WGS) entry which is preliminary data.</text>
</comment>
<evidence type="ECO:0000256" key="1">
    <source>
        <dbReference type="SAM" id="Coils"/>
    </source>
</evidence>
<organism evidence="3 4">
    <name type="scientific">Scopulibacillus daqui</name>
    <dbReference type="NCBI Taxonomy" id="1469162"/>
    <lineage>
        <taxon>Bacteria</taxon>
        <taxon>Bacillati</taxon>
        <taxon>Bacillota</taxon>
        <taxon>Bacilli</taxon>
        <taxon>Bacillales</taxon>
        <taxon>Sporolactobacillaceae</taxon>
        <taxon>Scopulibacillus</taxon>
    </lineage>
</organism>
<accession>A0ABS2Q4A9</accession>